<dbReference type="Pfam" id="PF00082">
    <property type="entry name" value="Peptidase_S8"/>
    <property type="match status" value="1"/>
</dbReference>
<dbReference type="OrthoDB" id="9798386at2"/>
<evidence type="ECO:0000256" key="3">
    <source>
        <dbReference type="ARBA" id="ARBA00022801"/>
    </source>
</evidence>
<feature type="region of interest" description="Disordered" evidence="6">
    <location>
        <begin position="37"/>
        <end position="63"/>
    </location>
</feature>
<feature type="transmembrane region" description="Helical" evidence="7">
    <location>
        <begin position="12"/>
        <end position="28"/>
    </location>
</feature>
<feature type="compositionally biased region" description="Pro residues" evidence="6">
    <location>
        <begin position="47"/>
        <end position="56"/>
    </location>
</feature>
<feature type="domain" description="Peptidase S8/S53" evidence="8">
    <location>
        <begin position="200"/>
        <end position="441"/>
    </location>
</feature>
<evidence type="ECO:0000256" key="2">
    <source>
        <dbReference type="ARBA" id="ARBA00022670"/>
    </source>
</evidence>
<dbReference type="InterPro" id="IPR050131">
    <property type="entry name" value="Peptidase_S8_subtilisin-like"/>
</dbReference>
<keyword evidence="7" id="KW-1133">Transmembrane helix</keyword>
<dbReference type="Proteomes" id="UP000078486">
    <property type="component" value="Unassembled WGS sequence"/>
</dbReference>
<comment type="caution">
    <text evidence="9">The sequence shown here is derived from an EMBL/GenBank/DDBJ whole genome shotgun (WGS) entry which is preliminary data.</text>
</comment>
<dbReference type="GO" id="GO:0004252">
    <property type="term" value="F:serine-type endopeptidase activity"/>
    <property type="evidence" value="ECO:0007669"/>
    <property type="project" value="UniProtKB-UniRule"/>
</dbReference>
<reference evidence="9 10" key="1">
    <citation type="submission" date="2016-01" db="EMBL/GenBank/DDBJ databases">
        <title>High potential of lignocellulose degradation of a new Verrucomicrobia species.</title>
        <authorList>
            <person name="Wang Y."/>
            <person name="Shi Y."/>
            <person name="Qiu Z."/>
            <person name="Liu S."/>
            <person name="Yang H."/>
        </authorList>
    </citation>
    <scope>NUCLEOTIDE SEQUENCE [LARGE SCALE GENOMIC DNA]</scope>
    <source>
        <strain evidence="9 10">TSB47</strain>
    </source>
</reference>
<evidence type="ECO:0000256" key="6">
    <source>
        <dbReference type="SAM" id="MobiDB-lite"/>
    </source>
</evidence>
<dbReference type="InterPro" id="IPR036852">
    <property type="entry name" value="Peptidase_S8/S53_dom_sf"/>
</dbReference>
<evidence type="ECO:0000256" key="4">
    <source>
        <dbReference type="ARBA" id="ARBA00022825"/>
    </source>
</evidence>
<dbReference type="STRING" id="1184151.AW736_19835"/>
<dbReference type="InterPro" id="IPR015500">
    <property type="entry name" value="Peptidase_S8_subtilisin-rel"/>
</dbReference>
<dbReference type="InterPro" id="IPR000209">
    <property type="entry name" value="Peptidase_S8/S53_dom"/>
</dbReference>
<evidence type="ECO:0000256" key="5">
    <source>
        <dbReference type="PROSITE-ProRule" id="PRU01240"/>
    </source>
</evidence>
<keyword evidence="4 5" id="KW-0720">Serine protease</keyword>
<feature type="active site" description="Charge relay system" evidence="5">
    <location>
        <position position="393"/>
    </location>
</feature>
<keyword evidence="7" id="KW-0812">Transmembrane</keyword>
<evidence type="ECO:0000313" key="9">
    <source>
        <dbReference type="EMBL" id="OAM87918.1"/>
    </source>
</evidence>
<evidence type="ECO:0000259" key="8">
    <source>
        <dbReference type="Pfam" id="PF00082"/>
    </source>
</evidence>
<dbReference type="RefSeq" id="WP_084442495.1">
    <property type="nucleotide sequence ID" value="NZ_CP109796.1"/>
</dbReference>
<evidence type="ECO:0000256" key="1">
    <source>
        <dbReference type="ARBA" id="ARBA00011073"/>
    </source>
</evidence>
<organism evidence="9 10">
    <name type="scientific">Termitidicoccus mucosus</name>
    <dbReference type="NCBI Taxonomy" id="1184151"/>
    <lineage>
        <taxon>Bacteria</taxon>
        <taxon>Pseudomonadati</taxon>
        <taxon>Verrucomicrobiota</taxon>
        <taxon>Opitutia</taxon>
        <taxon>Opitutales</taxon>
        <taxon>Opitutaceae</taxon>
        <taxon>Termitidicoccus</taxon>
    </lineage>
</organism>
<keyword evidence="10" id="KW-1185">Reference proteome</keyword>
<dbReference type="PANTHER" id="PTHR43806">
    <property type="entry name" value="PEPTIDASE S8"/>
    <property type="match status" value="1"/>
</dbReference>
<dbReference type="EMBL" id="LRRQ01000153">
    <property type="protein sequence ID" value="OAM87918.1"/>
    <property type="molecule type" value="Genomic_DNA"/>
</dbReference>
<dbReference type="PRINTS" id="PR00723">
    <property type="entry name" value="SUBTILISIN"/>
</dbReference>
<dbReference type="PROSITE" id="PS00138">
    <property type="entry name" value="SUBTILASE_SER"/>
    <property type="match status" value="1"/>
</dbReference>
<dbReference type="GO" id="GO:0006508">
    <property type="term" value="P:proteolysis"/>
    <property type="evidence" value="ECO:0007669"/>
    <property type="project" value="UniProtKB-KW"/>
</dbReference>
<keyword evidence="3 5" id="KW-0378">Hydrolase</keyword>
<name>A0A178IDV7_9BACT</name>
<dbReference type="InterPro" id="IPR023828">
    <property type="entry name" value="Peptidase_S8_Ser-AS"/>
</dbReference>
<dbReference type="Gene3D" id="3.40.50.200">
    <property type="entry name" value="Peptidase S8/S53 domain"/>
    <property type="match status" value="1"/>
</dbReference>
<sequence>MSKRPPSPIPPLLIAIAFVVAMVVFWMRRDHGEGAAANDAAQTARPAPLPAVPPAPAAGGGEEGILKMDTEFPAGAVPEVRERVGKIISQRDARPGEIIVIFRTARAMREFVARAPSAGAYVIASVEQLFAVRARCLSLDALTGDMLKNARDLELVGGNHLVGIPEPPPADRADRAHHAVGGALLAAIGVNAGTDNSAWGRGVTIAVLDNAVMPDATFAPDRLRILDIGWGAAPGEGARRGHGTSVAALAAGSAPGARGVAPMARVLGIRVVDEEGVGDIFTIAKGIVDAVDEGASIINISLGRRAGDIVTRRAIDYATARGAVLVAAAGNEQSTELSWPAADPRVISVGAVDASGVVARFSNSGPQLQITAPGVAIDSADADGGRAPFSGTSASAPIVAGALAALMSETPGLTASQAWEILRAHASDAGEPGHDPDYGHGVLNLGWAMARSDTARADMAVTAHLYDRARGTVTVVVQNRGGFGIAGAALDIELDGASSTHVFPWIEPGAVATTAIQTPSGMPGDVPAILRTSLRLPAGLVDSVPENNHRSTGIVTLAHGQLEE</sequence>
<protein>
    <recommendedName>
        <fullName evidence="8">Peptidase S8/S53 domain-containing protein</fullName>
    </recommendedName>
</protein>
<comment type="similarity">
    <text evidence="1 5">Belongs to the peptidase S8 family.</text>
</comment>
<dbReference type="PROSITE" id="PS51892">
    <property type="entry name" value="SUBTILASE"/>
    <property type="match status" value="1"/>
</dbReference>
<dbReference type="SUPFAM" id="SSF52743">
    <property type="entry name" value="Subtilisin-like"/>
    <property type="match status" value="1"/>
</dbReference>
<dbReference type="AlphaFoldDB" id="A0A178IDV7"/>
<gene>
    <name evidence="9" type="ORF">AW736_19835</name>
</gene>
<evidence type="ECO:0000313" key="10">
    <source>
        <dbReference type="Proteomes" id="UP000078486"/>
    </source>
</evidence>
<proteinExistence type="inferred from homology"/>
<keyword evidence="7" id="KW-0472">Membrane</keyword>
<feature type="active site" description="Charge relay system" evidence="5">
    <location>
        <position position="242"/>
    </location>
</feature>
<dbReference type="PANTHER" id="PTHR43806:SF11">
    <property type="entry name" value="CEREVISIN-RELATED"/>
    <property type="match status" value="1"/>
</dbReference>
<feature type="active site" description="Charge relay system" evidence="5">
    <location>
        <position position="209"/>
    </location>
</feature>
<evidence type="ECO:0000256" key="7">
    <source>
        <dbReference type="SAM" id="Phobius"/>
    </source>
</evidence>
<keyword evidence="2 5" id="KW-0645">Protease</keyword>
<accession>A0A178IDV7</accession>